<evidence type="ECO:0000256" key="2">
    <source>
        <dbReference type="ARBA" id="ARBA00022692"/>
    </source>
</evidence>
<feature type="transmembrane region" description="Helical" evidence="6">
    <location>
        <begin position="258"/>
        <end position="277"/>
    </location>
</feature>
<organism evidence="9 10">
    <name type="scientific">Acrasis kona</name>
    <dbReference type="NCBI Taxonomy" id="1008807"/>
    <lineage>
        <taxon>Eukaryota</taxon>
        <taxon>Discoba</taxon>
        <taxon>Heterolobosea</taxon>
        <taxon>Tetramitia</taxon>
        <taxon>Eutetramitia</taxon>
        <taxon>Acrasidae</taxon>
        <taxon>Acrasis</taxon>
    </lineage>
</organism>
<dbReference type="EMBL" id="JAOPGA020001706">
    <property type="protein sequence ID" value="KAL0490628.1"/>
    <property type="molecule type" value="Genomic_DNA"/>
</dbReference>
<dbReference type="Proteomes" id="UP001431209">
    <property type="component" value="Unassembled WGS sequence"/>
</dbReference>
<dbReference type="GO" id="GO:0005794">
    <property type="term" value="C:Golgi apparatus"/>
    <property type="evidence" value="ECO:0007669"/>
    <property type="project" value="TreeGrafter"/>
</dbReference>
<keyword evidence="4 6" id="KW-1133">Transmembrane helix</keyword>
<sequence>MRLITQIFILWTFVVFISCEVIDVNIDEVTKTDTNFKVIAAHMFSSSDVPLLAVGQSSITFNLTGSSDIDVILYSYKDADKRPKCAEGGVKVSDETVLKMKLPILKTIPIKDTKLFYIYIMRCSGKQELKANVQGKITLMNPYGHLQGQQLGSWMFHALLSVIYISVCVFWLLLTCVFRKDFLTLQFCITQVLMLCTLESVVLYFGSYYDNTYGQRALTMTVSGVVLTIARKSVARVLVLIVCMGYGTSKPSLSARTWSWMIVVGILYCITCLIYEVAEYLSDMNALEDAWKQIANLPVSLIDIVFYLWIVYSLWSTMNDLKN</sequence>
<dbReference type="InterPro" id="IPR009637">
    <property type="entry name" value="GPR107/GPR108-like"/>
</dbReference>
<feature type="transmembrane region" description="Helical" evidence="6">
    <location>
        <begin position="185"/>
        <end position="205"/>
    </location>
</feature>
<evidence type="ECO:0000256" key="1">
    <source>
        <dbReference type="ARBA" id="ARBA00004141"/>
    </source>
</evidence>
<dbReference type="Pfam" id="PF06814">
    <property type="entry name" value="GOST_TM"/>
    <property type="match status" value="1"/>
</dbReference>
<proteinExistence type="predicted"/>
<keyword evidence="10" id="KW-1185">Reference proteome</keyword>
<feature type="transmembrane region" description="Helical" evidence="6">
    <location>
        <begin position="297"/>
        <end position="315"/>
    </location>
</feature>
<gene>
    <name evidence="9" type="ORF">AKO1_003381</name>
</gene>
<evidence type="ECO:0000256" key="4">
    <source>
        <dbReference type="ARBA" id="ARBA00022989"/>
    </source>
</evidence>
<feature type="transmembrane region" description="Helical" evidence="6">
    <location>
        <begin position="154"/>
        <end position="178"/>
    </location>
</feature>
<dbReference type="PROSITE" id="PS51257">
    <property type="entry name" value="PROKAR_LIPOPROTEIN"/>
    <property type="match status" value="1"/>
</dbReference>
<dbReference type="GO" id="GO:0016020">
    <property type="term" value="C:membrane"/>
    <property type="evidence" value="ECO:0007669"/>
    <property type="project" value="UniProtKB-SubCell"/>
</dbReference>
<name>A0AAW2ZNU0_9EUKA</name>
<dbReference type="InterPro" id="IPR053937">
    <property type="entry name" value="GOST_TM"/>
</dbReference>
<evidence type="ECO:0000313" key="9">
    <source>
        <dbReference type="EMBL" id="KAL0490628.1"/>
    </source>
</evidence>
<accession>A0AAW2ZNU0</accession>
<feature type="signal peptide" evidence="7">
    <location>
        <begin position="1"/>
        <end position="19"/>
    </location>
</feature>
<keyword evidence="3 7" id="KW-0732">Signal</keyword>
<keyword evidence="5 6" id="KW-0472">Membrane</keyword>
<evidence type="ECO:0000256" key="6">
    <source>
        <dbReference type="SAM" id="Phobius"/>
    </source>
</evidence>
<feature type="chain" id="PRO_5043822846" evidence="7">
    <location>
        <begin position="20"/>
        <end position="323"/>
    </location>
</feature>
<evidence type="ECO:0000256" key="7">
    <source>
        <dbReference type="SAM" id="SignalP"/>
    </source>
</evidence>
<dbReference type="AlphaFoldDB" id="A0AAW2ZNU0"/>
<comment type="subcellular location">
    <subcellularLocation>
        <location evidence="1">Membrane</location>
        <topology evidence="1">Multi-pass membrane protein</topology>
    </subcellularLocation>
</comment>
<protein>
    <submittedName>
        <fullName evidence="9">5 TM domain-containing transmembrane protein</fullName>
    </submittedName>
</protein>
<reference evidence="9 10" key="1">
    <citation type="submission" date="2024-03" db="EMBL/GenBank/DDBJ databases">
        <title>The Acrasis kona genome and developmental transcriptomes reveal deep origins of eukaryotic multicellular pathways.</title>
        <authorList>
            <person name="Sheikh S."/>
            <person name="Fu C.-J."/>
            <person name="Brown M.W."/>
            <person name="Baldauf S.L."/>
        </authorList>
    </citation>
    <scope>NUCLEOTIDE SEQUENCE [LARGE SCALE GENOMIC DNA]</scope>
    <source>
        <strain evidence="9 10">ATCC MYA-3509</strain>
    </source>
</reference>
<evidence type="ECO:0000256" key="3">
    <source>
        <dbReference type="ARBA" id="ARBA00022729"/>
    </source>
</evidence>
<feature type="domain" description="GOST seven transmembrane" evidence="8">
    <location>
        <begin position="156"/>
        <end position="322"/>
    </location>
</feature>
<dbReference type="PANTHER" id="PTHR21229:SF1">
    <property type="entry name" value="GH17801P"/>
    <property type="match status" value="1"/>
</dbReference>
<keyword evidence="2 6" id="KW-0812">Transmembrane</keyword>
<dbReference type="PANTHER" id="PTHR21229">
    <property type="entry name" value="LUNG SEVEN TRANSMEMBRANE RECEPTOR"/>
    <property type="match status" value="1"/>
</dbReference>
<evidence type="ECO:0000313" key="10">
    <source>
        <dbReference type="Proteomes" id="UP001431209"/>
    </source>
</evidence>
<feature type="transmembrane region" description="Helical" evidence="6">
    <location>
        <begin position="225"/>
        <end position="246"/>
    </location>
</feature>
<comment type="caution">
    <text evidence="9">The sequence shown here is derived from an EMBL/GenBank/DDBJ whole genome shotgun (WGS) entry which is preliminary data.</text>
</comment>
<evidence type="ECO:0000259" key="8">
    <source>
        <dbReference type="Pfam" id="PF06814"/>
    </source>
</evidence>
<evidence type="ECO:0000256" key="5">
    <source>
        <dbReference type="ARBA" id="ARBA00023136"/>
    </source>
</evidence>